<sequence length="133" mass="14201">MELHLPVGLTSEKSEQVTPENTAVRYGSGSVSVYATPAMIGLIEAACLAAVEPHLPAGMATVGIHVNVSHIAATPIGMQVRAAAELTGITGKKLTFRVEAFDEKEKIGEGTHQRYIIDIERFLQKTESKLATS</sequence>
<feature type="binding site" evidence="2">
    <location>
        <position position="63"/>
    </location>
    <ligand>
        <name>CoA</name>
        <dbReference type="ChEBI" id="CHEBI:57287"/>
    </ligand>
</feature>
<dbReference type="STRING" id="146817.SAMN04488502_10640"/>
<name>A0A1G9URP4_9FIRM</name>
<reference evidence="4 5" key="1">
    <citation type="submission" date="2016-10" db="EMBL/GenBank/DDBJ databases">
        <authorList>
            <person name="de Groot N.N."/>
        </authorList>
    </citation>
    <scope>NUCLEOTIDE SEQUENCE [LARGE SCALE GENOMIC DNA]</scope>
    <source>
        <strain evidence="4 5">DSM 1736</strain>
    </source>
</reference>
<dbReference type="InterPro" id="IPR054485">
    <property type="entry name" value="FlK-like_dom"/>
</dbReference>
<accession>A0A1G9URP4</accession>
<feature type="active site" evidence="1">
    <location>
        <position position="36"/>
    </location>
</feature>
<dbReference type="EMBL" id="FNHB01000006">
    <property type="protein sequence ID" value="SDM62628.1"/>
    <property type="molecule type" value="Genomic_DNA"/>
</dbReference>
<dbReference type="PIRSF" id="PIRSF014972">
    <property type="entry name" value="FlK"/>
    <property type="match status" value="1"/>
</dbReference>
<proteinExistence type="predicted"/>
<protein>
    <submittedName>
        <fullName evidence="4">Thioesterase superfamily</fullName>
    </submittedName>
</protein>
<feature type="active site" evidence="1">
    <location>
        <position position="70"/>
    </location>
</feature>
<evidence type="ECO:0000256" key="2">
    <source>
        <dbReference type="PIRSR" id="PIRSR014972-2"/>
    </source>
</evidence>
<evidence type="ECO:0000259" key="3">
    <source>
        <dbReference type="Pfam" id="PF22636"/>
    </source>
</evidence>
<dbReference type="InterPro" id="IPR025540">
    <property type="entry name" value="FlK"/>
</dbReference>
<dbReference type="Proteomes" id="UP000214880">
    <property type="component" value="Unassembled WGS sequence"/>
</dbReference>
<feature type="binding site" evidence="2">
    <location>
        <position position="114"/>
    </location>
    <ligand>
        <name>substrate</name>
    </ligand>
</feature>
<organism evidence="4 5">
    <name type="scientific">Dendrosporobacter quercicolus</name>
    <dbReference type="NCBI Taxonomy" id="146817"/>
    <lineage>
        <taxon>Bacteria</taxon>
        <taxon>Bacillati</taxon>
        <taxon>Bacillota</taxon>
        <taxon>Negativicutes</taxon>
        <taxon>Selenomonadales</taxon>
        <taxon>Sporomusaceae</taxon>
        <taxon>Dendrosporobacter</taxon>
    </lineage>
</organism>
<evidence type="ECO:0000256" key="1">
    <source>
        <dbReference type="PIRSR" id="PIRSR014972-1"/>
    </source>
</evidence>
<dbReference type="PANTHER" id="PTHR36934:SF1">
    <property type="entry name" value="THIOESTERASE DOMAIN-CONTAINING PROTEIN"/>
    <property type="match status" value="1"/>
</dbReference>
<feature type="active site" evidence="1">
    <location>
        <position position="44"/>
    </location>
</feature>
<dbReference type="SUPFAM" id="SSF54637">
    <property type="entry name" value="Thioesterase/thiol ester dehydrase-isomerase"/>
    <property type="match status" value="1"/>
</dbReference>
<evidence type="ECO:0000313" key="4">
    <source>
        <dbReference type="EMBL" id="SDM62628.1"/>
    </source>
</evidence>
<dbReference type="RefSeq" id="WP_092073471.1">
    <property type="nucleotide sequence ID" value="NZ_FNHB01000006.1"/>
</dbReference>
<evidence type="ECO:0000313" key="5">
    <source>
        <dbReference type="Proteomes" id="UP000214880"/>
    </source>
</evidence>
<dbReference type="InterPro" id="IPR029069">
    <property type="entry name" value="HotDog_dom_sf"/>
</dbReference>
<dbReference type="Pfam" id="PF22636">
    <property type="entry name" value="FlK"/>
    <property type="match status" value="1"/>
</dbReference>
<dbReference type="PANTHER" id="PTHR36934">
    <property type="entry name" value="BLR0278 PROTEIN"/>
    <property type="match status" value="1"/>
</dbReference>
<feature type="binding site" evidence="2">
    <location>
        <position position="63"/>
    </location>
    <ligand>
        <name>substrate</name>
    </ligand>
</feature>
<feature type="domain" description="Fluoroacetyl-CoA-specific thioesterase-like" evidence="3">
    <location>
        <begin position="17"/>
        <end position="119"/>
    </location>
</feature>
<dbReference type="AlphaFoldDB" id="A0A1G9URP4"/>
<dbReference type="Gene3D" id="3.10.129.10">
    <property type="entry name" value="Hotdog Thioesterase"/>
    <property type="match status" value="1"/>
</dbReference>
<gene>
    <name evidence="4" type="ORF">SAMN04488502_10640</name>
</gene>
<keyword evidence="5" id="KW-1185">Reference proteome</keyword>
<dbReference type="OrthoDB" id="6902891at2"/>